<dbReference type="AlphaFoldDB" id="A0A0U5K591"/>
<dbReference type="PATRIC" id="fig|389348.3.peg.1866"/>
<evidence type="ECO:0000313" key="3">
    <source>
        <dbReference type="Proteomes" id="UP000069902"/>
    </source>
</evidence>
<dbReference type="Proteomes" id="UP000069902">
    <property type="component" value="Chromosome cPNK"/>
</dbReference>
<dbReference type="RefSeq" id="WP_032124152.1">
    <property type="nucleotide sequence ID" value="NZ_LN879502.1"/>
</dbReference>
<name>A0A0U5K591_9BACT</name>
<dbReference type="EMBL" id="LN879502">
    <property type="protein sequence ID" value="CUI17275.1"/>
    <property type="molecule type" value="Genomic_DNA"/>
</dbReference>
<accession>A0A0U5K591</accession>
<feature type="transmembrane region" description="Helical" evidence="1">
    <location>
        <begin position="94"/>
        <end position="112"/>
    </location>
</feature>
<keyword evidence="3" id="KW-1185">Reference proteome</keyword>
<protein>
    <submittedName>
        <fullName evidence="2">Conserved hypothetical membrane protein</fullName>
    </submittedName>
</protein>
<sequence length="130" mass="14707">MTNIYIPKIDDLSTTLILTAGAGYFIHKLPSSFNFAKIFLVQIIADNILFQMVNLTFNRSQNRRTSEWIYTGMNFAVSLATSVALHQLNALRPIGIAGFTILNFIVFASRMSSIYQEQGYRRIQNPIIAI</sequence>
<evidence type="ECO:0000313" key="2">
    <source>
        <dbReference type="EMBL" id="CUI17275.1"/>
    </source>
</evidence>
<keyword evidence="1" id="KW-0812">Transmembrane</keyword>
<feature type="transmembrane region" description="Helical" evidence="1">
    <location>
        <begin position="69"/>
        <end position="88"/>
    </location>
</feature>
<keyword evidence="1" id="KW-0472">Membrane</keyword>
<gene>
    <name evidence="2" type="ORF">PNK_1666</name>
</gene>
<proteinExistence type="predicted"/>
<reference evidence="3" key="1">
    <citation type="submission" date="2015-09" db="EMBL/GenBank/DDBJ databases">
        <authorList>
            <person name="Bertelli C."/>
        </authorList>
    </citation>
    <scope>NUCLEOTIDE SEQUENCE [LARGE SCALE GENOMIC DNA]</scope>
    <source>
        <strain evidence="3">KNic</strain>
    </source>
</reference>
<organism evidence="2 3">
    <name type="scientific">Candidatus Protochlamydia naegleriophila</name>
    <dbReference type="NCBI Taxonomy" id="389348"/>
    <lineage>
        <taxon>Bacteria</taxon>
        <taxon>Pseudomonadati</taxon>
        <taxon>Chlamydiota</taxon>
        <taxon>Chlamydiia</taxon>
        <taxon>Parachlamydiales</taxon>
        <taxon>Parachlamydiaceae</taxon>
        <taxon>Candidatus Protochlamydia</taxon>
    </lineage>
</organism>
<keyword evidence="1" id="KW-1133">Transmembrane helix</keyword>
<dbReference type="InParanoid" id="A0A0U5K591"/>
<dbReference type="KEGG" id="pnl:PNK_1666"/>
<evidence type="ECO:0000256" key="1">
    <source>
        <dbReference type="SAM" id="Phobius"/>
    </source>
</evidence>